<reference evidence="3" key="1">
    <citation type="submission" date="2025-08" db="UniProtKB">
        <authorList>
            <consortium name="RefSeq"/>
        </authorList>
    </citation>
    <scope>IDENTIFICATION</scope>
    <source>
        <tissue evidence="3">Whole organism</tissue>
    </source>
</reference>
<dbReference type="RefSeq" id="XP_052129263.1">
    <property type="nucleotide sequence ID" value="XM_052273303.1"/>
</dbReference>
<feature type="compositionally biased region" description="Basic residues" evidence="1">
    <location>
        <begin position="76"/>
        <end position="100"/>
    </location>
</feature>
<feature type="compositionally biased region" description="Basic and acidic residues" evidence="1">
    <location>
        <begin position="154"/>
        <end position="164"/>
    </location>
</feature>
<feature type="region of interest" description="Disordered" evidence="1">
    <location>
        <begin position="1"/>
        <end position="164"/>
    </location>
</feature>
<dbReference type="AlphaFoldDB" id="A0A9C6X540"/>
<name>A0A9C6X540_FRAOC</name>
<feature type="compositionally biased region" description="Basic and acidic residues" evidence="1">
    <location>
        <begin position="122"/>
        <end position="136"/>
    </location>
</feature>
<evidence type="ECO:0000313" key="2">
    <source>
        <dbReference type="Proteomes" id="UP000504606"/>
    </source>
</evidence>
<proteinExistence type="predicted"/>
<keyword evidence="2" id="KW-1185">Reference proteome</keyword>
<protein>
    <submittedName>
        <fullName evidence="3">Uncharacterized protein LOC127750810</fullName>
    </submittedName>
</protein>
<feature type="compositionally biased region" description="Polar residues" evidence="1">
    <location>
        <begin position="15"/>
        <end position="49"/>
    </location>
</feature>
<evidence type="ECO:0000313" key="3">
    <source>
        <dbReference type="RefSeq" id="XP_052129263.1"/>
    </source>
</evidence>
<evidence type="ECO:0000256" key="1">
    <source>
        <dbReference type="SAM" id="MobiDB-lite"/>
    </source>
</evidence>
<gene>
    <name evidence="3" type="primary">LOC127750810</name>
</gene>
<dbReference type="GeneID" id="127750810"/>
<accession>A0A9C6X540</accession>
<sequence>MSESEAPAAPDNEATGVSESEAIRTSVSEATGMSDSEANSFTSGASSTDSDPEEDLHEDSDQRAFPELRNLPAQNQRRRGGGRGRGRGRPRGRGRGRRQLGRQPRQPQLEEPMDTDDGLGEPGRRDHVPVRFRDAEGAPGQEAAQNQGVLQGEQEDHVGDQRRG</sequence>
<organism evidence="2 3">
    <name type="scientific">Frankliniella occidentalis</name>
    <name type="common">Western flower thrips</name>
    <name type="synonym">Euthrips occidentalis</name>
    <dbReference type="NCBI Taxonomy" id="133901"/>
    <lineage>
        <taxon>Eukaryota</taxon>
        <taxon>Metazoa</taxon>
        <taxon>Ecdysozoa</taxon>
        <taxon>Arthropoda</taxon>
        <taxon>Hexapoda</taxon>
        <taxon>Insecta</taxon>
        <taxon>Pterygota</taxon>
        <taxon>Neoptera</taxon>
        <taxon>Paraneoptera</taxon>
        <taxon>Thysanoptera</taxon>
        <taxon>Terebrantia</taxon>
        <taxon>Thripoidea</taxon>
        <taxon>Thripidae</taxon>
        <taxon>Frankliniella</taxon>
    </lineage>
</organism>
<dbReference type="KEGG" id="foc:127750810"/>
<dbReference type="Proteomes" id="UP000504606">
    <property type="component" value="Unplaced"/>
</dbReference>